<accession>A0A1I2LQ14</accession>
<dbReference type="AlphaFoldDB" id="A0A1I2LQ14"/>
<name>A0A1I2LQ14_9CLOT</name>
<evidence type="ECO:0000313" key="2">
    <source>
        <dbReference type="Proteomes" id="UP000182135"/>
    </source>
</evidence>
<dbReference type="EMBL" id="FOOE01000011">
    <property type="protein sequence ID" value="SFF81355.1"/>
    <property type="molecule type" value="Genomic_DNA"/>
</dbReference>
<dbReference type="STRING" id="1529.SAMN04487885_11167"/>
<dbReference type="Proteomes" id="UP000182135">
    <property type="component" value="Unassembled WGS sequence"/>
</dbReference>
<protein>
    <submittedName>
        <fullName evidence="1">Uncharacterized protein</fullName>
    </submittedName>
</protein>
<evidence type="ECO:0000313" key="1">
    <source>
        <dbReference type="EMBL" id="SFF81355.1"/>
    </source>
</evidence>
<reference evidence="1 2" key="1">
    <citation type="submission" date="2016-10" db="EMBL/GenBank/DDBJ databases">
        <authorList>
            <person name="de Groot N.N."/>
        </authorList>
    </citation>
    <scope>NUCLEOTIDE SEQUENCE [LARGE SCALE GENOMIC DNA]</scope>
    <source>
        <strain evidence="1 2">NLAE-zl-G419</strain>
    </source>
</reference>
<proteinExistence type="predicted"/>
<organism evidence="1 2">
    <name type="scientific">Clostridium cadaveris</name>
    <dbReference type="NCBI Taxonomy" id="1529"/>
    <lineage>
        <taxon>Bacteria</taxon>
        <taxon>Bacillati</taxon>
        <taxon>Bacillota</taxon>
        <taxon>Clostridia</taxon>
        <taxon>Eubacteriales</taxon>
        <taxon>Clostridiaceae</taxon>
        <taxon>Clostridium</taxon>
    </lineage>
</organism>
<keyword evidence="2" id="KW-1185">Reference proteome</keyword>
<dbReference type="RefSeq" id="WP_074845448.1">
    <property type="nucleotide sequence ID" value="NZ_FOOE01000011.1"/>
</dbReference>
<sequence length="164" mass="19425">MKKKVLLICTVAILILFVPLYESYSYKKEASIKAYQLEKDFIDEFYTNAKLEYTVYKKMVDSYPNIEVIKSEDILDQINRNKMEKIIKDSENLNGIFNISRIDKMKKYHSMWSQAHTIYLEQLYLKDKSRTSDFNEQDKKNMVAYLSLIDEVIKTYNLAPISSN</sequence>
<gene>
    <name evidence="1" type="ORF">SAMN04487885_11167</name>
</gene>